<sequence>MPQRTPLSKDTREKDTIFTMETASDVKMGHREHTPAQCQRACPQWGWRGLAEMSMPLLVFRRNCSIPRHTINVFNSLRLPTTRSTGRFGTLFKSIQEEDDNEEGEEGYTEEDDDLEMKDALPQPFMAPKPRPLPVMTSTQVMTAPHLQPGTTFVTHNWPPQYPESRVFTLPPAPSRQSPSTQQTLHRQPPSSSATRLHPVSASDGHLEDIPFSPDGEEGTICRDEG</sequence>
<comment type="caution">
    <text evidence="2">The sequence shown here is derived from an EMBL/GenBank/DDBJ whole genome shotgun (WGS) entry which is preliminary data.</text>
</comment>
<organism evidence="2 3">
    <name type="scientific">Fusarium austroafricanum</name>
    <dbReference type="NCBI Taxonomy" id="2364996"/>
    <lineage>
        <taxon>Eukaryota</taxon>
        <taxon>Fungi</taxon>
        <taxon>Dikarya</taxon>
        <taxon>Ascomycota</taxon>
        <taxon>Pezizomycotina</taxon>
        <taxon>Sordariomycetes</taxon>
        <taxon>Hypocreomycetidae</taxon>
        <taxon>Hypocreales</taxon>
        <taxon>Nectriaceae</taxon>
        <taxon>Fusarium</taxon>
        <taxon>Fusarium concolor species complex</taxon>
    </lineage>
</organism>
<reference evidence="2" key="1">
    <citation type="submission" date="2020-01" db="EMBL/GenBank/DDBJ databases">
        <title>Identification and distribution of gene clusters putatively required for synthesis of sphingolipid metabolism inhibitors in phylogenetically diverse species of the filamentous fungus Fusarium.</title>
        <authorList>
            <person name="Kim H.-S."/>
            <person name="Busman M."/>
            <person name="Brown D.W."/>
            <person name="Divon H."/>
            <person name="Uhlig S."/>
            <person name="Proctor R.H."/>
        </authorList>
    </citation>
    <scope>NUCLEOTIDE SEQUENCE</scope>
    <source>
        <strain evidence="2">NRRL 53441</strain>
    </source>
</reference>
<feature type="compositionally biased region" description="Polar residues" evidence="1">
    <location>
        <begin position="175"/>
        <end position="195"/>
    </location>
</feature>
<keyword evidence="3" id="KW-1185">Reference proteome</keyword>
<accession>A0A8H4KN77</accession>
<dbReference type="EMBL" id="JAADJG010000156">
    <property type="protein sequence ID" value="KAF4453342.1"/>
    <property type="molecule type" value="Genomic_DNA"/>
</dbReference>
<evidence type="ECO:0000313" key="2">
    <source>
        <dbReference type="EMBL" id="KAF4453342.1"/>
    </source>
</evidence>
<evidence type="ECO:0000256" key="1">
    <source>
        <dbReference type="SAM" id="MobiDB-lite"/>
    </source>
</evidence>
<name>A0A8H4KN77_9HYPO</name>
<feature type="region of interest" description="Disordered" evidence="1">
    <location>
        <begin position="150"/>
        <end position="226"/>
    </location>
</feature>
<dbReference type="AlphaFoldDB" id="A0A8H4KN77"/>
<proteinExistence type="predicted"/>
<feature type="region of interest" description="Disordered" evidence="1">
    <location>
        <begin position="93"/>
        <end position="113"/>
    </location>
</feature>
<dbReference type="Proteomes" id="UP000605986">
    <property type="component" value="Unassembled WGS sequence"/>
</dbReference>
<gene>
    <name evidence="2" type="ORF">F53441_3970</name>
</gene>
<feature type="compositionally biased region" description="Acidic residues" evidence="1">
    <location>
        <begin position="97"/>
        <end position="113"/>
    </location>
</feature>
<evidence type="ECO:0000313" key="3">
    <source>
        <dbReference type="Proteomes" id="UP000605986"/>
    </source>
</evidence>
<protein>
    <submittedName>
        <fullName evidence="2">Uncharacterized protein</fullName>
    </submittedName>
</protein>